<comment type="cofactor">
    <cofactor evidence="7">
        <name>thiamine diphosphate</name>
        <dbReference type="ChEBI" id="CHEBI:58937"/>
    </cofactor>
    <text evidence="7">Binds 1 thiamine pyrophosphate per subunit.</text>
</comment>
<comment type="cofactor">
    <cofactor evidence="7">
        <name>Mg(2+)</name>
        <dbReference type="ChEBI" id="CHEBI:18420"/>
    </cofactor>
    <cofactor evidence="7">
        <name>Mn(2+)</name>
        <dbReference type="ChEBI" id="CHEBI:29035"/>
    </cofactor>
</comment>
<keyword evidence="6 7" id="KW-0464">Manganese</keyword>
<comment type="caution">
    <text evidence="10">The sequence shown here is derived from an EMBL/GenBank/DDBJ whole genome shotgun (WGS) entry which is preliminary data.</text>
</comment>
<dbReference type="HAMAP" id="MF_01659">
    <property type="entry name" value="MenD"/>
    <property type="match status" value="1"/>
</dbReference>
<dbReference type="CDD" id="cd07037">
    <property type="entry name" value="TPP_PYR_MenD"/>
    <property type="match status" value="1"/>
</dbReference>
<dbReference type="Gene3D" id="3.40.50.1220">
    <property type="entry name" value="TPP-binding domain"/>
    <property type="match status" value="1"/>
</dbReference>
<keyword evidence="3 7" id="KW-0479">Metal-binding</keyword>
<dbReference type="InterPro" id="IPR029061">
    <property type="entry name" value="THDP-binding"/>
</dbReference>
<evidence type="ECO:0000256" key="5">
    <source>
        <dbReference type="ARBA" id="ARBA00023052"/>
    </source>
</evidence>
<comment type="pathway">
    <text evidence="7">Quinol/quinone metabolism; 1,4-dihydroxy-2-naphthoate biosynthesis; 1,4-dihydroxy-2-naphthoate from chorismate: step 2/7.</text>
</comment>
<protein>
    <recommendedName>
        <fullName evidence="7">2-succinyl-5-enolpyruvyl-6-hydroxy-3-cyclohexene-1-carboxylate synthase</fullName>
        <shortName evidence="7">SEPHCHC synthase</shortName>
        <ecNumber evidence="7">2.2.1.9</ecNumber>
    </recommendedName>
    <alternativeName>
        <fullName evidence="7">Menaquinone biosynthesis protein MenD</fullName>
    </alternativeName>
</protein>
<dbReference type="EC" id="2.2.1.9" evidence="7"/>
<dbReference type="RefSeq" id="WP_215758943.1">
    <property type="nucleotide sequence ID" value="NZ_JAHKBE010000004.1"/>
</dbReference>
<comment type="subunit">
    <text evidence="7">Homodimer.</text>
</comment>
<evidence type="ECO:0000256" key="3">
    <source>
        <dbReference type="ARBA" id="ARBA00022723"/>
    </source>
</evidence>
<dbReference type="Pfam" id="PF16582">
    <property type="entry name" value="TPP_enzyme_M_2"/>
    <property type="match status" value="1"/>
</dbReference>
<evidence type="ECO:0000313" key="11">
    <source>
        <dbReference type="Proteomes" id="UP001487296"/>
    </source>
</evidence>
<dbReference type="SUPFAM" id="SSF52518">
    <property type="entry name" value="Thiamin diphosphate-binding fold (THDP-binding)"/>
    <property type="match status" value="2"/>
</dbReference>
<keyword evidence="5 7" id="KW-0786">Thiamine pyrophosphate</keyword>
<comment type="function">
    <text evidence="7">Catalyzes the thiamine diphosphate-dependent decarboxylation of 2-oxoglutarate and the subsequent addition of the resulting succinic semialdehyde-thiamine pyrophosphate anion to isochorismate to yield 2-succinyl-5-enolpyruvyl-6-hydroxy-3-cyclohexene-1-carboxylate (SEPHCHC).</text>
</comment>
<feature type="domain" description="Thiamine pyrophosphate enzyme N-terminal TPP-binding" evidence="8">
    <location>
        <begin position="10"/>
        <end position="113"/>
    </location>
</feature>
<proteinExistence type="inferred from homology"/>
<dbReference type="PIRSF" id="PIRSF004983">
    <property type="entry name" value="MenD"/>
    <property type="match status" value="1"/>
</dbReference>
<dbReference type="SUPFAM" id="SSF52467">
    <property type="entry name" value="DHS-like NAD/FAD-binding domain"/>
    <property type="match status" value="1"/>
</dbReference>
<gene>
    <name evidence="7 10" type="primary">menD</name>
    <name evidence="10" type="ORF">AAAT34_02430</name>
</gene>
<keyword evidence="11" id="KW-1185">Reference proteome</keyword>
<evidence type="ECO:0000259" key="8">
    <source>
        <dbReference type="Pfam" id="PF02776"/>
    </source>
</evidence>
<sequence length="533" mass="58327">MYSDKININILTSLMVAHGVTTVVICPGSRNAPLAHNFASCPDMYCVAATDERSAGFYALGLALASEHPVAVCVTSGSALLNLAPAVAEAYYREVPLLVISADRPLAMINQLQGQTLPQVGALGAMVKASMQLPEPHDDLERWHCNRMVNEALLTLRSHGCSPVHVNVPISEPLYNFTIDSLPVERKICLTPMVADSENLAAVAADFASAAKPMLVLGQMARSQWRKAAEAVALLRQKVVVLAEKLSDDTDGPLPSLDLLANRAKTHIDLFPDFIIYIGGNLVAKNMRQWLQQAKPRRSVVVTSTGAVTDVLMNATDMVEAQPHEMLQALTANRSYSASESWLHQWQALQSEVVAEVQVATHDRQNEAIRLFFQAIKGTSMNVHVANSLSVRMALKYADRYLYVNRGVNGIEGSLSTAAGHSVMSPCPVACIIGDLSFFYDANALWNEQLCGNFRVLLLNNQRGEIFSKFKPLADSPARDTYVMAKHHATAEGVCLQNCVEYRQVKPVDDLAAGIQWLVEERCPRPMLLEVLL</sequence>
<comment type="catalytic activity">
    <reaction evidence="7">
        <text>isochorismate + 2-oxoglutarate + H(+) = 5-enolpyruvoyl-6-hydroxy-2-succinyl-cyclohex-3-ene-1-carboxylate + CO2</text>
        <dbReference type="Rhea" id="RHEA:25593"/>
        <dbReference type="ChEBI" id="CHEBI:15378"/>
        <dbReference type="ChEBI" id="CHEBI:16526"/>
        <dbReference type="ChEBI" id="CHEBI:16810"/>
        <dbReference type="ChEBI" id="CHEBI:29780"/>
        <dbReference type="ChEBI" id="CHEBI:58818"/>
        <dbReference type="EC" id="2.2.1.9"/>
    </reaction>
</comment>
<dbReference type="Gene3D" id="3.40.50.970">
    <property type="match status" value="2"/>
</dbReference>
<dbReference type="InterPro" id="IPR032264">
    <property type="entry name" value="MenD_middle"/>
</dbReference>
<dbReference type="PANTHER" id="PTHR42916:SF1">
    <property type="entry name" value="PROTEIN PHYLLO, CHLOROPLASTIC"/>
    <property type="match status" value="1"/>
</dbReference>
<evidence type="ECO:0000256" key="1">
    <source>
        <dbReference type="ARBA" id="ARBA00022428"/>
    </source>
</evidence>
<feature type="domain" description="Menaquinone biosynthesis protein MenD middle" evidence="9">
    <location>
        <begin position="211"/>
        <end position="368"/>
    </location>
</feature>
<name>A0ABV1FNJ5_9BACT</name>
<evidence type="ECO:0000259" key="9">
    <source>
        <dbReference type="Pfam" id="PF16582"/>
    </source>
</evidence>
<dbReference type="Proteomes" id="UP001487296">
    <property type="component" value="Unassembled WGS sequence"/>
</dbReference>
<dbReference type="GO" id="GO:0070204">
    <property type="term" value="F:2-succinyl-5-enolpyruvyl-6-hydroxy-3-cyclohexene-1-carboxylic-acid synthase activity"/>
    <property type="evidence" value="ECO:0007669"/>
    <property type="project" value="UniProtKB-EC"/>
</dbReference>
<dbReference type="InterPro" id="IPR029035">
    <property type="entry name" value="DHS-like_NAD/FAD-binding_dom"/>
</dbReference>
<dbReference type="InterPro" id="IPR012001">
    <property type="entry name" value="Thiamin_PyroP_enz_TPP-bd_dom"/>
</dbReference>
<reference evidence="10 11" key="1">
    <citation type="submission" date="2024-04" db="EMBL/GenBank/DDBJ databases">
        <title>Human intestinal bacterial collection.</title>
        <authorList>
            <person name="Pauvert C."/>
            <person name="Hitch T.C.A."/>
            <person name="Clavel T."/>
        </authorList>
    </citation>
    <scope>NUCLEOTIDE SEQUENCE [LARGE SCALE GENOMIC DNA]</scope>
    <source>
        <strain evidence="10 11">CLA-AA-H145</strain>
    </source>
</reference>
<keyword evidence="4 7" id="KW-0460">Magnesium</keyword>
<accession>A0ABV1FNJ5</accession>
<evidence type="ECO:0000256" key="6">
    <source>
        <dbReference type="ARBA" id="ARBA00023211"/>
    </source>
</evidence>
<keyword evidence="2 7" id="KW-0808">Transferase</keyword>
<dbReference type="InterPro" id="IPR004433">
    <property type="entry name" value="MenaQ_synth_MenD"/>
</dbReference>
<evidence type="ECO:0000256" key="4">
    <source>
        <dbReference type="ARBA" id="ARBA00022842"/>
    </source>
</evidence>
<keyword evidence="1 7" id="KW-0474">Menaquinone biosynthesis</keyword>
<dbReference type="NCBIfam" id="TIGR00173">
    <property type="entry name" value="menD"/>
    <property type="match status" value="1"/>
</dbReference>
<comment type="similarity">
    <text evidence="7">Belongs to the TPP enzyme family. MenD subfamily.</text>
</comment>
<dbReference type="EMBL" id="JBBNFP010000005">
    <property type="protein sequence ID" value="MEQ2485910.1"/>
    <property type="molecule type" value="Genomic_DNA"/>
</dbReference>
<dbReference type="Pfam" id="PF02776">
    <property type="entry name" value="TPP_enzyme_N"/>
    <property type="match status" value="1"/>
</dbReference>
<comment type="pathway">
    <text evidence="7">Quinol/quinone metabolism; menaquinone biosynthesis.</text>
</comment>
<evidence type="ECO:0000256" key="2">
    <source>
        <dbReference type="ARBA" id="ARBA00022679"/>
    </source>
</evidence>
<evidence type="ECO:0000313" key="10">
    <source>
        <dbReference type="EMBL" id="MEQ2485910.1"/>
    </source>
</evidence>
<evidence type="ECO:0000256" key="7">
    <source>
        <dbReference type="HAMAP-Rule" id="MF_01659"/>
    </source>
</evidence>
<organism evidence="10 11">
    <name type="scientific">Hallella faecis</name>
    <dbReference type="NCBI Taxonomy" id="2841596"/>
    <lineage>
        <taxon>Bacteria</taxon>
        <taxon>Pseudomonadati</taxon>
        <taxon>Bacteroidota</taxon>
        <taxon>Bacteroidia</taxon>
        <taxon>Bacteroidales</taxon>
        <taxon>Prevotellaceae</taxon>
        <taxon>Hallella</taxon>
    </lineage>
</organism>
<dbReference type="PANTHER" id="PTHR42916">
    <property type="entry name" value="2-SUCCINYL-5-ENOLPYRUVYL-6-HYDROXY-3-CYCLOHEXENE-1-CARBOXYLATE SYNTHASE"/>
    <property type="match status" value="1"/>
</dbReference>